<keyword evidence="12" id="KW-1185">Reference proteome</keyword>
<keyword evidence="3 7" id="KW-0863">Zinc-finger</keyword>
<keyword evidence="4" id="KW-0862">Zinc</keyword>
<feature type="region of interest" description="Disordered" evidence="8">
    <location>
        <begin position="173"/>
        <end position="194"/>
    </location>
</feature>
<proteinExistence type="predicted"/>
<evidence type="ECO:0000313" key="13">
    <source>
        <dbReference type="Proteomes" id="UP000639772"/>
    </source>
</evidence>
<accession>A0A835UVD3</accession>
<evidence type="ECO:0000259" key="9">
    <source>
        <dbReference type="PROSITE" id="PS50157"/>
    </source>
</evidence>
<dbReference type="EMBL" id="JADCNL010000007">
    <property type="protein sequence ID" value="KAG0473860.1"/>
    <property type="molecule type" value="Genomic_DNA"/>
</dbReference>
<dbReference type="Proteomes" id="UP000639772">
    <property type="component" value="Unassembled WGS sequence"/>
</dbReference>
<dbReference type="InterPro" id="IPR013087">
    <property type="entry name" value="Znf_C2H2_type"/>
</dbReference>
<dbReference type="PANTHER" id="PTHR45988">
    <property type="entry name" value="C2H2 TYPE ZINC FINGER TRANSCRIPTION FACTOR FAMILY-RELATED"/>
    <property type="match status" value="1"/>
</dbReference>
<dbReference type="InterPro" id="IPR036236">
    <property type="entry name" value="Znf_C2H2_sf"/>
</dbReference>
<dbReference type="SUPFAM" id="SSF57667">
    <property type="entry name" value="beta-beta-alpha zinc fingers"/>
    <property type="match status" value="1"/>
</dbReference>
<dbReference type="Pfam" id="PF13912">
    <property type="entry name" value="zf-C2H2_6"/>
    <property type="match status" value="2"/>
</dbReference>
<dbReference type="PROSITE" id="PS50157">
    <property type="entry name" value="ZINC_FINGER_C2H2_2"/>
    <property type="match status" value="2"/>
</dbReference>
<comment type="caution">
    <text evidence="11">The sequence shown here is derived from an EMBL/GenBank/DDBJ whole genome shotgun (WGS) entry which is preliminary data.</text>
</comment>
<feature type="domain" description="C2H2-type" evidence="9">
    <location>
        <begin position="71"/>
        <end position="98"/>
    </location>
</feature>
<keyword evidence="2" id="KW-0677">Repeat</keyword>
<evidence type="ECO:0000256" key="5">
    <source>
        <dbReference type="ARBA" id="ARBA00023015"/>
    </source>
</evidence>
<evidence type="ECO:0000256" key="3">
    <source>
        <dbReference type="ARBA" id="ARBA00022771"/>
    </source>
</evidence>
<dbReference type="PROSITE" id="PS00028">
    <property type="entry name" value="ZINC_FINGER_C2H2_1"/>
    <property type="match status" value="2"/>
</dbReference>
<dbReference type="Gene3D" id="3.30.160.60">
    <property type="entry name" value="Classic Zinc Finger"/>
    <property type="match status" value="1"/>
</dbReference>
<dbReference type="GO" id="GO:0008270">
    <property type="term" value="F:zinc ion binding"/>
    <property type="evidence" value="ECO:0007669"/>
    <property type="project" value="UniProtKB-KW"/>
</dbReference>
<dbReference type="OrthoDB" id="40579at2759"/>
<name>A0A835UVD3_VANPL</name>
<evidence type="ECO:0000256" key="4">
    <source>
        <dbReference type="ARBA" id="ARBA00022833"/>
    </source>
</evidence>
<dbReference type="GO" id="GO:0005634">
    <property type="term" value="C:nucleus"/>
    <property type="evidence" value="ECO:0007669"/>
    <property type="project" value="TreeGrafter"/>
</dbReference>
<sequence>MGESPPQPPATPPSTSKENSGPQLQEFRKKTKRSRREAAPSEEENLALCLLMLAQDTSAVISPAQAAKQDHKCSVCGKGFASYQALGGHKTRHRKHVTAGDVEGLSGEQDRVSGGGKTHQCSICQKSFPTGQALGGHKRCHYDGTVGSRRGFDLNLPPAPERVFEVGGRCRAPEEEDEVHSPLPVKKPRLFAAA</sequence>
<dbReference type="GO" id="GO:0003700">
    <property type="term" value="F:DNA-binding transcription factor activity"/>
    <property type="evidence" value="ECO:0007669"/>
    <property type="project" value="InterPro"/>
</dbReference>
<feature type="compositionally biased region" description="Pro residues" evidence="8">
    <location>
        <begin position="1"/>
        <end position="12"/>
    </location>
</feature>
<dbReference type="AlphaFoldDB" id="A0A835UVD3"/>
<dbReference type="GO" id="GO:0000976">
    <property type="term" value="F:transcription cis-regulatory region binding"/>
    <property type="evidence" value="ECO:0007669"/>
    <property type="project" value="TreeGrafter"/>
</dbReference>
<feature type="region of interest" description="Disordered" evidence="8">
    <location>
        <begin position="1"/>
        <end position="42"/>
    </location>
</feature>
<protein>
    <recommendedName>
        <fullName evidence="9">C2H2-type domain-containing protein</fullName>
    </recommendedName>
</protein>
<evidence type="ECO:0000256" key="7">
    <source>
        <dbReference type="PROSITE-ProRule" id="PRU00042"/>
    </source>
</evidence>
<evidence type="ECO:0000313" key="12">
    <source>
        <dbReference type="Proteomes" id="UP000636800"/>
    </source>
</evidence>
<evidence type="ECO:0000256" key="6">
    <source>
        <dbReference type="ARBA" id="ARBA00023163"/>
    </source>
</evidence>
<dbReference type="SMART" id="SM00355">
    <property type="entry name" value="ZnF_C2H2"/>
    <property type="match status" value="2"/>
</dbReference>
<evidence type="ECO:0000313" key="11">
    <source>
        <dbReference type="EMBL" id="KAG0473860.1"/>
    </source>
</evidence>
<keyword evidence="1" id="KW-0479">Metal-binding</keyword>
<evidence type="ECO:0000313" key="10">
    <source>
        <dbReference type="EMBL" id="KAG0451094.1"/>
    </source>
</evidence>
<evidence type="ECO:0000256" key="2">
    <source>
        <dbReference type="ARBA" id="ARBA00022737"/>
    </source>
</evidence>
<dbReference type="PANTHER" id="PTHR45988:SF1">
    <property type="entry name" value="ZINC FINGER PROTEIN AZF2"/>
    <property type="match status" value="1"/>
</dbReference>
<evidence type="ECO:0000256" key="1">
    <source>
        <dbReference type="ARBA" id="ARBA00022723"/>
    </source>
</evidence>
<keyword evidence="6" id="KW-0804">Transcription</keyword>
<evidence type="ECO:0000256" key="8">
    <source>
        <dbReference type="SAM" id="MobiDB-lite"/>
    </source>
</evidence>
<reference evidence="12 13" key="1">
    <citation type="journal article" date="2020" name="Nat. Food">
        <title>A phased Vanilla planifolia genome enables genetic improvement of flavour and production.</title>
        <authorList>
            <person name="Hasing T."/>
            <person name="Tang H."/>
            <person name="Brym M."/>
            <person name="Khazi F."/>
            <person name="Huang T."/>
            <person name="Chambers A.H."/>
        </authorList>
    </citation>
    <scope>NUCLEOTIDE SEQUENCE [LARGE SCALE GENOMIC DNA]</scope>
    <source>
        <tissue evidence="11">Leaf</tissue>
    </source>
</reference>
<keyword evidence="5" id="KW-0805">Transcription regulation</keyword>
<gene>
    <name evidence="11" type="ORF">HPP92_015717</name>
    <name evidence="10" type="ORF">HPP92_026440</name>
</gene>
<organism evidence="11 12">
    <name type="scientific">Vanilla planifolia</name>
    <name type="common">Vanilla</name>
    <dbReference type="NCBI Taxonomy" id="51239"/>
    <lineage>
        <taxon>Eukaryota</taxon>
        <taxon>Viridiplantae</taxon>
        <taxon>Streptophyta</taxon>
        <taxon>Embryophyta</taxon>
        <taxon>Tracheophyta</taxon>
        <taxon>Spermatophyta</taxon>
        <taxon>Magnoliopsida</taxon>
        <taxon>Liliopsida</taxon>
        <taxon>Asparagales</taxon>
        <taxon>Orchidaceae</taxon>
        <taxon>Vanilloideae</taxon>
        <taxon>Vanilleae</taxon>
        <taxon>Vanilla</taxon>
    </lineage>
</organism>
<dbReference type="Proteomes" id="UP000636800">
    <property type="component" value="Chromosome 7"/>
</dbReference>
<feature type="domain" description="C2H2-type" evidence="9">
    <location>
        <begin position="119"/>
        <end position="141"/>
    </location>
</feature>
<dbReference type="EMBL" id="JADCNM010000081">
    <property type="protein sequence ID" value="KAG0451094.1"/>
    <property type="molecule type" value="Genomic_DNA"/>
</dbReference>
<dbReference type="InterPro" id="IPR044653">
    <property type="entry name" value="AZF1/2/3-like"/>
</dbReference>